<evidence type="ECO:0000256" key="3">
    <source>
        <dbReference type="ARBA" id="ARBA00022679"/>
    </source>
</evidence>
<feature type="non-terminal residue" evidence="11">
    <location>
        <position position="158"/>
    </location>
</feature>
<keyword evidence="3" id="KW-0808">Transferase</keyword>
<keyword evidence="5" id="KW-0547">Nucleotide-binding</keyword>
<keyword evidence="2" id="KW-0723">Serine/threonine-protein kinase</keyword>
<keyword evidence="4" id="KW-0732">Signal</keyword>
<comment type="catalytic activity">
    <reaction evidence="8">
        <text>L-threonyl-[protein] + ATP = O-phospho-L-threonyl-[protein] + ADP + H(+)</text>
        <dbReference type="Rhea" id="RHEA:46608"/>
        <dbReference type="Rhea" id="RHEA-COMP:11060"/>
        <dbReference type="Rhea" id="RHEA-COMP:11605"/>
        <dbReference type="ChEBI" id="CHEBI:15378"/>
        <dbReference type="ChEBI" id="CHEBI:30013"/>
        <dbReference type="ChEBI" id="CHEBI:30616"/>
        <dbReference type="ChEBI" id="CHEBI:61977"/>
        <dbReference type="ChEBI" id="CHEBI:456216"/>
        <dbReference type="EC" id="2.7.11.1"/>
    </reaction>
</comment>
<evidence type="ECO:0000313" key="11">
    <source>
        <dbReference type="EMBL" id="MCI26640.1"/>
    </source>
</evidence>
<dbReference type="PANTHER" id="PTHR47976:SF115">
    <property type="entry name" value="RECEPTOR-LIKE SERINE_THREONINE-PROTEIN KINASE"/>
    <property type="match status" value="1"/>
</dbReference>
<evidence type="ECO:0000313" key="12">
    <source>
        <dbReference type="Proteomes" id="UP000265520"/>
    </source>
</evidence>
<protein>
    <recommendedName>
        <fullName evidence="1">non-specific serine/threonine protein kinase</fullName>
        <ecNumber evidence="1">2.7.11.1</ecNumber>
    </recommendedName>
</protein>
<comment type="catalytic activity">
    <reaction evidence="9">
        <text>L-seryl-[protein] + ATP = O-phospho-L-seryl-[protein] + ADP + H(+)</text>
        <dbReference type="Rhea" id="RHEA:17989"/>
        <dbReference type="Rhea" id="RHEA-COMP:9863"/>
        <dbReference type="Rhea" id="RHEA-COMP:11604"/>
        <dbReference type="ChEBI" id="CHEBI:15378"/>
        <dbReference type="ChEBI" id="CHEBI:29999"/>
        <dbReference type="ChEBI" id="CHEBI:30616"/>
        <dbReference type="ChEBI" id="CHEBI:83421"/>
        <dbReference type="ChEBI" id="CHEBI:456216"/>
        <dbReference type="EC" id="2.7.11.1"/>
    </reaction>
</comment>
<keyword evidence="6 11" id="KW-0418">Kinase</keyword>
<dbReference type="Gene3D" id="3.30.200.20">
    <property type="entry name" value="Phosphorylase Kinase, domain 1"/>
    <property type="match status" value="1"/>
</dbReference>
<dbReference type="PROSITE" id="PS50011">
    <property type="entry name" value="PROTEIN_KINASE_DOM"/>
    <property type="match status" value="1"/>
</dbReference>
<dbReference type="PANTHER" id="PTHR47976">
    <property type="entry name" value="G-TYPE LECTIN S-RECEPTOR-LIKE SERINE/THREONINE-PROTEIN KINASE SD2-5"/>
    <property type="match status" value="1"/>
</dbReference>
<dbReference type="FunFam" id="1.10.510.10:FF:001023">
    <property type="entry name" value="Os07g0541700 protein"/>
    <property type="match status" value="1"/>
</dbReference>
<evidence type="ECO:0000256" key="4">
    <source>
        <dbReference type="ARBA" id="ARBA00022729"/>
    </source>
</evidence>
<keyword evidence="7" id="KW-0067">ATP-binding</keyword>
<proteinExistence type="predicted"/>
<dbReference type="EMBL" id="LXQA010154477">
    <property type="protein sequence ID" value="MCI26640.1"/>
    <property type="molecule type" value="Genomic_DNA"/>
</dbReference>
<evidence type="ECO:0000256" key="6">
    <source>
        <dbReference type="ARBA" id="ARBA00022777"/>
    </source>
</evidence>
<dbReference type="PROSITE" id="PS00108">
    <property type="entry name" value="PROTEIN_KINASE_ST"/>
    <property type="match status" value="1"/>
</dbReference>
<evidence type="ECO:0000259" key="10">
    <source>
        <dbReference type="PROSITE" id="PS50011"/>
    </source>
</evidence>
<dbReference type="EC" id="2.7.11.1" evidence="1"/>
<keyword evidence="11" id="KW-0675">Receptor</keyword>
<feature type="domain" description="Protein kinase" evidence="10">
    <location>
        <begin position="1"/>
        <end position="158"/>
    </location>
</feature>
<evidence type="ECO:0000256" key="5">
    <source>
        <dbReference type="ARBA" id="ARBA00022741"/>
    </source>
</evidence>
<evidence type="ECO:0000256" key="7">
    <source>
        <dbReference type="ARBA" id="ARBA00022840"/>
    </source>
</evidence>
<reference evidence="11 12" key="1">
    <citation type="journal article" date="2018" name="Front. Plant Sci.">
        <title>Red Clover (Trifolium pratense) and Zigzag Clover (T. medium) - A Picture of Genomic Similarities and Differences.</title>
        <authorList>
            <person name="Dluhosova J."/>
            <person name="Istvanek J."/>
            <person name="Nedelnik J."/>
            <person name="Repkova J."/>
        </authorList>
    </citation>
    <scope>NUCLEOTIDE SEQUENCE [LARGE SCALE GENOMIC DNA]</scope>
    <source>
        <strain evidence="12">cv. 10/8</strain>
        <tissue evidence="11">Leaf</tissue>
    </source>
</reference>
<dbReference type="InterPro" id="IPR008271">
    <property type="entry name" value="Ser/Thr_kinase_AS"/>
</dbReference>
<dbReference type="InterPro" id="IPR051343">
    <property type="entry name" value="G-type_lectin_kinases/EP1-like"/>
</dbReference>
<comment type="caution">
    <text evidence="11">The sequence shown here is derived from an EMBL/GenBank/DDBJ whole genome shotgun (WGS) entry which is preliminary data.</text>
</comment>
<dbReference type="SUPFAM" id="SSF56112">
    <property type="entry name" value="Protein kinase-like (PK-like)"/>
    <property type="match status" value="1"/>
</dbReference>
<keyword evidence="12" id="KW-1185">Reference proteome</keyword>
<evidence type="ECO:0000256" key="2">
    <source>
        <dbReference type="ARBA" id="ARBA00022527"/>
    </source>
</evidence>
<dbReference type="Pfam" id="PF00069">
    <property type="entry name" value="Pkinase"/>
    <property type="match status" value="1"/>
</dbReference>
<evidence type="ECO:0000256" key="9">
    <source>
        <dbReference type="ARBA" id="ARBA00048679"/>
    </source>
</evidence>
<evidence type="ECO:0000256" key="8">
    <source>
        <dbReference type="ARBA" id="ARBA00047899"/>
    </source>
</evidence>
<dbReference type="Proteomes" id="UP000265520">
    <property type="component" value="Unassembled WGS sequence"/>
</dbReference>
<dbReference type="GO" id="GO:0005524">
    <property type="term" value="F:ATP binding"/>
    <property type="evidence" value="ECO:0007669"/>
    <property type="project" value="UniProtKB-KW"/>
</dbReference>
<evidence type="ECO:0000256" key="1">
    <source>
        <dbReference type="ARBA" id="ARBA00012513"/>
    </source>
</evidence>
<dbReference type="InterPro" id="IPR000719">
    <property type="entry name" value="Prot_kinase_dom"/>
</dbReference>
<accession>A0A392QSP6</accession>
<name>A0A392QSP6_9FABA</name>
<dbReference type="AlphaFoldDB" id="A0A392QSP6"/>
<dbReference type="InterPro" id="IPR011009">
    <property type="entry name" value="Kinase-like_dom_sf"/>
</dbReference>
<sequence>AVKRIDAEERGEREFKSEVAAIANVQHVNLVRLFGYCNSSKAPRESQRRPRRSGCLSWNLRYKVAIDVAKGLAYLHHDCRSRILHLDIKPENILLDECFRALVSDFGLSKLTGKGESHSVSAIRGTRGYMAPEWLLEQGISDKTDVYSYGMVLLEIVG</sequence>
<dbReference type="GO" id="GO:0004674">
    <property type="term" value="F:protein serine/threonine kinase activity"/>
    <property type="evidence" value="ECO:0007669"/>
    <property type="project" value="UniProtKB-KW"/>
</dbReference>
<dbReference type="SMART" id="SM00220">
    <property type="entry name" value="S_TKc"/>
    <property type="match status" value="1"/>
</dbReference>
<feature type="non-terminal residue" evidence="11">
    <location>
        <position position="1"/>
    </location>
</feature>
<organism evidence="11 12">
    <name type="scientific">Trifolium medium</name>
    <dbReference type="NCBI Taxonomy" id="97028"/>
    <lineage>
        <taxon>Eukaryota</taxon>
        <taxon>Viridiplantae</taxon>
        <taxon>Streptophyta</taxon>
        <taxon>Embryophyta</taxon>
        <taxon>Tracheophyta</taxon>
        <taxon>Spermatophyta</taxon>
        <taxon>Magnoliopsida</taxon>
        <taxon>eudicotyledons</taxon>
        <taxon>Gunneridae</taxon>
        <taxon>Pentapetalae</taxon>
        <taxon>rosids</taxon>
        <taxon>fabids</taxon>
        <taxon>Fabales</taxon>
        <taxon>Fabaceae</taxon>
        <taxon>Papilionoideae</taxon>
        <taxon>50 kb inversion clade</taxon>
        <taxon>NPAAA clade</taxon>
        <taxon>Hologalegina</taxon>
        <taxon>IRL clade</taxon>
        <taxon>Trifolieae</taxon>
        <taxon>Trifolium</taxon>
    </lineage>
</organism>
<dbReference type="Gene3D" id="1.10.510.10">
    <property type="entry name" value="Transferase(Phosphotransferase) domain 1"/>
    <property type="match status" value="1"/>
</dbReference>